<proteinExistence type="predicted"/>
<comment type="caution">
    <text evidence="1">The sequence shown here is derived from an EMBL/GenBank/DDBJ whole genome shotgun (WGS) entry which is preliminary data.</text>
</comment>
<reference evidence="1" key="1">
    <citation type="submission" date="2021-06" db="EMBL/GenBank/DDBJ databases">
        <authorList>
            <person name="Kallberg Y."/>
            <person name="Tangrot J."/>
            <person name="Rosling A."/>
        </authorList>
    </citation>
    <scope>NUCLEOTIDE SEQUENCE</scope>
    <source>
        <strain evidence="1">MA461A</strain>
    </source>
</reference>
<dbReference type="Proteomes" id="UP000789920">
    <property type="component" value="Unassembled WGS sequence"/>
</dbReference>
<gene>
    <name evidence="1" type="ORF">RPERSI_LOCUS2090</name>
</gene>
<dbReference type="EMBL" id="CAJVQC010002173">
    <property type="protein sequence ID" value="CAG8507129.1"/>
    <property type="molecule type" value="Genomic_DNA"/>
</dbReference>
<organism evidence="1 2">
    <name type="scientific">Racocetra persica</name>
    <dbReference type="NCBI Taxonomy" id="160502"/>
    <lineage>
        <taxon>Eukaryota</taxon>
        <taxon>Fungi</taxon>
        <taxon>Fungi incertae sedis</taxon>
        <taxon>Mucoromycota</taxon>
        <taxon>Glomeromycotina</taxon>
        <taxon>Glomeromycetes</taxon>
        <taxon>Diversisporales</taxon>
        <taxon>Gigasporaceae</taxon>
        <taxon>Racocetra</taxon>
    </lineage>
</organism>
<sequence>MSSTRSLIPPKLSVSGITGSSAAFAQLGDLYKKLPKGPLVESIPPTMPRLLGRYWFRYIRTSSPVPILHLMLGLGFLGYALDYELHLTSEEKKMKKIKVMSLLLWSVNNLSCLSFLSQELHNLGRCCPYFENESHGVKEFWEHVGLERKV</sequence>
<accession>A0ACA9L649</accession>
<name>A0ACA9L649_9GLOM</name>
<evidence type="ECO:0000313" key="1">
    <source>
        <dbReference type="EMBL" id="CAG8507129.1"/>
    </source>
</evidence>
<evidence type="ECO:0000313" key="2">
    <source>
        <dbReference type="Proteomes" id="UP000789920"/>
    </source>
</evidence>
<protein>
    <submittedName>
        <fullName evidence="1">25610_t:CDS:1</fullName>
    </submittedName>
</protein>
<keyword evidence="2" id="KW-1185">Reference proteome</keyword>